<reference evidence="7" key="1">
    <citation type="submission" date="2019-10" db="EMBL/GenBank/DDBJ databases">
        <title>Draft genome sequence of Panacibacter sp. KCS-6.</title>
        <authorList>
            <person name="Yim K.J."/>
        </authorList>
    </citation>
    <scope>NUCLEOTIDE SEQUENCE</scope>
    <source>
        <strain evidence="7">KCS-6</strain>
    </source>
</reference>
<keyword evidence="4 7" id="KW-0413">Isomerase</keyword>
<evidence type="ECO:0000313" key="8">
    <source>
        <dbReference type="Proteomes" id="UP000598971"/>
    </source>
</evidence>
<dbReference type="InterPro" id="IPR002130">
    <property type="entry name" value="Cyclophilin-type_PPIase_dom"/>
</dbReference>
<evidence type="ECO:0000256" key="2">
    <source>
        <dbReference type="ARBA" id="ARBA00013194"/>
    </source>
</evidence>
<organism evidence="7 8">
    <name type="scientific">Limnovirga soli</name>
    <dbReference type="NCBI Taxonomy" id="2656915"/>
    <lineage>
        <taxon>Bacteria</taxon>
        <taxon>Pseudomonadati</taxon>
        <taxon>Bacteroidota</taxon>
        <taxon>Chitinophagia</taxon>
        <taxon>Chitinophagales</taxon>
        <taxon>Chitinophagaceae</taxon>
        <taxon>Limnovirga</taxon>
    </lineage>
</organism>
<dbReference type="Proteomes" id="UP000598971">
    <property type="component" value="Unassembled WGS sequence"/>
</dbReference>
<dbReference type="InterPro" id="IPR044666">
    <property type="entry name" value="Cyclophilin_A-like"/>
</dbReference>
<keyword evidence="8" id="KW-1185">Reference proteome</keyword>
<accession>A0A8J8FM93</accession>
<evidence type="ECO:0000256" key="4">
    <source>
        <dbReference type="ARBA" id="ARBA00023235"/>
    </source>
</evidence>
<dbReference type="EC" id="5.2.1.8" evidence="2"/>
<dbReference type="PANTHER" id="PTHR45625">
    <property type="entry name" value="PEPTIDYL-PROLYL CIS-TRANS ISOMERASE-RELATED"/>
    <property type="match status" value="1"/>
</dbReference>
<dbReference type="RefSeq" id="WP_171609434.1">
    <property type="nucleotide sequence ID" value="NZ_WHPF01000015.1"/>
</dbReference>
<dbReference type="InterPro" id="IPR029000">
    <property type="entry name" value="Cyclophilin-like_dom_sf"/>
</dbReference>
<dbReference type="CDD" id="cd00317">
    <property type="entry name" value="cyclophilin"/>
    <property type="match status" value="1"/>
</dbReference>
<proteinExistence type="inferred from homology"/>
<dbReference type="Pfam" id="PF00160">
    <property type="entry name" value="Pro_isomerase"/>
    <property type="match status" value="1"/>
</dbReference>
<evidence type="ECO:0000256" key="3">
    <source>
        <dbReference type="ARBA" id="ARBA00023110"/>
    </source>
</evidence>
<dbReference type="Gene3D" id="2.40.100.10">
    <property type="entry name" value="Cyclophilin-like"/>
    <property type="match status" value="1"/>
</dbReference>
<dbReference type="GO" id="GO:0006457">
    <property type="term" value="P:protein folding"/>
    <property type="evidence" value="ECO:0007669"/>
    <property type="project" value="InterPro"/>
</dbReference>
<evidence type="ECO:0000256" key="1">
    <source>
        <dbReference type="ARBA" id="ARBA00007365"/>
    </source>
</evidence>
<feature type="chain" id="PRO_5035264973" description="peptidylprolyl isomerase" evidence="5">
    <location>
        <begin position="20"/>
        <end position="238"/>
    </location>
</feature>
<keyword evidence="5" id="KW-0732">Signal</keyword>
<keyword evidence="3" id="KW-0697">Rotamase</keyword>
<name>A0A8J8FM93_9BACT</name>
<protein>
    <recommendedName>
        <fullName evidence="2">peptidylprolyl isomerase</fullName>
        <ecNumber evidence="2">5.2.1.8</ecNumber>
    </recommendedName>
</protein>
<gene>
    <name evidence="7" type="ORF">GD597_18595</name>
</gene>
<sequence length="238" mass="26539">MKQSFFLLAALLLLNFAHAQNKPVVKPKPATGQKVAPIVKERLVQVTTDYGTMIIKLYNETPQHRDNFISKVKAGFFDSLLFHRIIQEFMIQGGDPDSKYAPDGQMLGAGDAPGGRIPQEFNTKLIHKKGVLAAARDNNPEKASSNCQFYIVQGKKCTDIEINQVECNIRSSDPAFTYTTAQRNIYKTIGGVPFLDQNYTVFGEVTKGLEVIDKIAALPKDGSDRPLQNVRFKMKMLN</sequence>
<evidence type="ECO:0000313" key="7">
    <source>
        <dbReference type="EMBL" id="NNV57489.1"/>
    </source>
</evidence>
<dbReference type="GO" id="GO:0003755">
    <property type="term" value="F:peptidyl-prolyl cis-trans isomerase activity"/>
    <property type="evidence" value="ECO:0007669"/>
    <property type="project" value="UniProtKB-KW"/>
</dbReference>
<evidence type="ECO:0000256" key="5">
    <source>
        <dbReference type="SAM" id="SignalP"/>
    </source>
</evidence>
<dbReference type="PROSITE" id="PS50072">
    <property type="entry name" value="CSA_PPIASE_2"/>
    <property type="match status" value="1"/>
</dbReference>
<dbReference type="EMBL" id="WHPF01000015">
    <property type="protein sequence ID" value="NNV57489.1"/>
    <property type="molecule type" value="Genomic_DNA"/>
</dbReference>
<dbReference type="SUPFAM" id="SSF50891">
    <property type="entry name" value="Cyclophilin-like"/>
    <property type="match status" value="1"/>
</dbReference>
<feature type="domain" description="PPIase cyclophilin-type" evidence="6">
    <location>
        <begin position="51"/>
        <end position="230"/>
    </location>
</feature>
<evidence type="ECO:0000259" key="6">
    <source>
        <dbReference type="PROSITE" id="PS50072"/>
    </source>
</evidence>
<dbReference type="AlphaFoldDB" id="A0A8J8FM93"/>
<comment type="caution">
    <text evidence="7">The sequence shown here is derived from an EMBL/GenBank/DDBJ whole genome shotgun (WGS) entry which is preliminary data.</text>
</comment>
<comment type="similarity">
    <text evidence="1">Belongs to the cyclophilin-type PPIase family.</text>
</comment>
<dbReference type="PANTHER" id="PTHR45625:SF4">
    <property type="entry name" value="PEPTIDYLPROLYL ISOMERASE DOMAIN AND WD REPEAT-CONTAINING PROTEIN 1"/>
    <property type="match status" value="1"/>
</dbReference>
<dbReference type="PROSITE" id="PS00170">
    <property type="entry name" value="CSA_PPIASE_1"/>
    <property type="match status" value="1"/>
</dbReference>
<feature type="signal peptide" evidence="5">
    <location>
        <begin position="1"/>
        <end position="19"/>
    </location>
</feature>
<dbReference type="InterPro" id="IPR020892">
    <property type="entry name" value="Cyclophilin-type_PPIase_CS"/>
</dbReference>